<keyword evidence="5 7" id="KW-1133">Transmembrane helix</keyword>
<feature type="transmembrane region" description="Helical" evidence="7">
    <location>
        <begin position="219"/>
        <end position="240"/>
    </location>
</feature>
<feature type="transmembrane region" description="Helical" evidence="7">
    <location>
        <begin position="174"/>
        <end position="198"/>
    </location>
</feature>
<reference evidence="9 10" key="1">
    <citation type="journal article" date="2024" name="Front. Microbiol.">
        <title>Novel thermophilic genera Geochorda gen. nov. and Carboxydochorda gen. nov. from the deep terrestrial subsurface reveal the ecophysiological diversity in the class Limnochordia.</title>
        <authorList>
            <person name="Karnachuk O.V."/>
            <person name="Lukina A.P."/>
            <person name="Avakyan M.R."/>
            <person name="Kadnikov V.V."/>
            <person name="Begmatov S."/>
            <person name="Beletsky A.V."/>
            <person name="Vlasova K.G."/>
            <person name="Novikov A.A."/>
            <person name="Shcherbakova V.A."/>
            <person name="Mardanov A.V."/>
            <person name="Ravin N.V."/>
        </authorList>
    </citation>
    <scope>NUCLEOTIDE SEQUENCE [LARGE SCALE GENOMIC DNA]</scope>
    <source>
        <strain evidence="9 10">L945</strain>
    </source>
</reference>
<evidence type="ECO:0000313" key="10">
    <source>
        <dbReference type="Proteomes" id="UP001332192"/>
    </source>
</evidence>
<keyword evidence="3" id="KW-1003">Cell membrane</keyword>
<dbReference type="EMBL" id="CP141615">
    <property type="protein sequence ID" value="WRP18960.1"/>
    <property type="molecule type" value="Genomic_DNA"/>
</dbReference>
<feature type="transmembrane region" description="Helical" evidence="7">
    <location>
        <begin position="45"/>
        <end position="62"/>
    </location>
</feature>
<dbReference type="Pfam" id="PF01891">
    <property type="entry name" value="CbiM"/>
    <property type="match status" value="1"/>
</dbReference>
<comment type="subcellular location">
    <subcellularLocation>
        <location evidence="1">Cell membrane</location>
        <topology evidence="1">Multi-pass membrane protein</topology>
    </subcellularLocation>
</comment>
<dbReference type="InterPro" id="IPR025937">
    <property type="entry name" value="PDGLE_dom"/>
</dbReference>
<evidence type="ECO:0000313" key="9">
    <source>
        <dbReference type="EMBL" id="WRP18960.1"/>
    </source>
</evidence>
<evidence type="ECO:0000256" key="1">
    <source>
        <dbReference type="ARBA" id="ARBA00004651"/>
    </source>
</evidence>
<organism evidence="9 10">
    <name type="scientific">Carboxydichorda subterranea</name>
    <dbReference type="NCBI Taxonomy" id="3109565"/>
    <lineage>
        <taxon>Bacteria</taxon>
        <taxon>Bacillati</taxon>
        <taxon>Bacillota</taxon>
        <taxon>Limnochordia</taxon>
        <taxon>Limnochordales</taxon>
        <taxon>Geochordaceae</taxon>
        <taxon>Carboxydichorda</taxon>
    </lineage>
</organism>
<dbReference type="InterPro" id="IPR002751">
    <property type="entry name" value="CbiM/NikMN"/>
</dbReference>
<feature type="transmembrane region" description="Helical" evidence="7">
    <location>
        <begin position="105"/>
        <end position="129"/>
    </location>
</feature>
<feature type="domain" description="PDGLE" evidence="8">
    <location>
        <begin position="219"/>
        <end position="299"/>
    </location>
</feature>
<feature type="transmembrane region" description="Helical" evidence="7">
    <location>
        <begin position="280"/>
        <end position="298"/>
    </location>
</feature>
<dbReference type="PANTHER" id="PTHR34229">
    <property type="entry name" value="METAL TRANSPORT PROTEIN HI_1621-RELATED"/>
    <property type="match status" value="1"/>
</dbReference>
<gene>
    <name evidence="9" type="ORF">U7230_10535</name>
</gene>
<feature type="transmembrane region" description="Helical" evidence="7">
    <location>
        <begin position="74"/>
        <end position="99"/>
    </location>
</feature>
<evidence type="ECO:0000256" key="6">
    <source>
        <dbReference type="ARBA" id="ARBA00023136"/>
    </source>
</evidence>
<keyword evidence="6 7" id="KW-0472">Membrane</keyword>
<keyword evidence="10" id="KW-1185">Reference proteome</keyword>
<keyword evidence="4 7" id="KW-0812">Transmembrane</keyword>
<dbReference type="Gene3D" id="1.10.1760.20">
    <property type="match status" value="1"/>
</dbReference>
<evidence type="ECO:0000256" key="7">
    <source>
        <dbReference type="SAM" id="Phobius"/>
    </source>
</evidence>
<keyword evidence="2" id="KW-0813">Transport</keyword>
<evidence type="ECO:0000256" key="3">
    <source>
        <dbReference type="ARBA" id="ARBA00022475"/>
    </source>
</evidence>
<dbReference type="Proteomes" id="UP001332192">
    <property type="component" value="Chromosome"/>
</dbReference>
<accession>A0ABZ1C2E1</accession>
<sequence length="308" mass="30455">MAVHIPDGFLAPGVAAATAAASAGAVALAARRSAGELQSRRAPLVGLTSAFILAAQMVNFPVTGGTSGHLMGGGLAAALLGPWAGMLSMATVLLVQAVLFGDGGITALGANVLNMAVIGVLVAHALTRAARAVLGGRTRHLPLAAGLGAAVSVEASALATAAELALSDAAPARLAFAVMGGIHALIAVAEGLITAALVAYLASARPDLLPDDEQRRGSWWVPVAATVMVAGVLSMLASALPDGLEWAAGQLGLVERTGSAVPAPLPDYTVPGLAQLPGRSLAGILGAVAAFGAAYLLVRAGERRRETA</sequence>
<evidence type="ECO:0000256" key="2">
    <source>
        <dbReference type="ARBA" id="ARBA00022448"/>
    </source>
</evidence>
<dbReference type="Pfam" id="PF13190">
    <property type="entry name" value="PDGLE"/>
    <property type="match status" value="1"/>
</dbReference>
<evidence type="ECO:0000256" key="4">
    <source>
        <dbReference type="ARBA" id="ARBA00022692"/>
    </source>
</evidence>
<dbReference type="PANTHER" id="PTHR34229:SF1">
    <property type="entry name" value="METAL TRANSPORT PROTEIN HI_1621-RELATED"/>
    <property type="match status" value="1"/>
</dbReference>
<evidence type="ECO:0000259" key="8">
    <source>
        <dbReference type="Pfam" id="PF13190"/>
    </source>
</evidence>
<protein>
    <submittedName>
        <fullName evidence="9">Energy-coupling factor ABC transporter permease</fullName>
    </submittedName>
</protein>
<name>A0ABZ1C2E1_9FIRM</name>
<evidence type="ECO:0000256" key="5">
    <source>
        <dbReference type="ARBA" id="ARBA00022989"/>
    </source>
</evidence>
<feature type="transmembrane region" description="Helical" evidence="7">
    <location>
        <begin position="141"/>
        <end position="162"/>
    </location>
</feature>
<proteinExistence type="predicted"/>